<dbReference type="AlphaFoldDB" id="A0A9I9CDA1"/>
<proteinExistence type="predicted"/>
<feature type="region of interest" description="Disordered" evidence="1">
    <location>
        <begin position="1"/>
        <end position="24"/>
    </location>
</feature>
<dbReference type="Gramene" id="MELO3C001945.2.1">
    <property type="protein sequence ID" value="MELO3C001945.2.1"/>
    <property type="gene ID" value="MELO3C001945.2"/>
</dbReference>
<organism evidence="2">
    <name type="scientific">Cucumis melo</name>
    <name type="common">Muskmelon</name>
    <dbReference type="NCBI Taxonomy" id="3656"/>
    <lineage>
        <taxon>Eukaryota</taxon>
        <taxon>Viridiplantae</taxon>
        <taxon>Streptophyta</taxon>
        <taxon>Embryophyta</taxon>
        <taxon>Tracheophyta</taxon>
        <taxon>Spermatophyta</taxon>
        <taxon>Magnoliopsida</taxon>
        <taxon>eudicotyledons</taxon>
        <taxon>Gunneridae</taxon>
        <taxon>Pentapetalae</taxon>
        <taxon>rosids</taxon>
        <taxon>fabids</taxon>
        <taxon>Cucurbitales</taxon>
        <taxon>Cucurbitaceae</taxon>
        <taxon>Benincaseae</taxon>
        <taxon>Cucumis</taxon>
    </lineage>
</organism>
<feature type="compositionally biased region" description="Basic and acidic residues" evidence="1">
    <location>
        <begin position="9"/>
        <end position="24"/>
    </location>
</feature>
<name>A0A9I9CDA1_CUCME</name>
<reference evidence="2" key="1">
    <citation type="submission" date="2023-03" db="UniProtKB">
        <authorList>
            <consortium name="EnsemblPlants"/>
        </authorList>
    </citation>
    <scope>IDENTIFICATION</scope>
</reference>
<feature type="compositionally biased region" description="Polar residues" evidence="1">
    <location>
        <begin position="41"/>
        <end position="50"/>
    </location>
</feature>
<protein>
    <submittedName>
        <fullName evidence="2">Uncharacterized protein</fullName>
    </submittedName>
</protein>
<feature type="region of interest" description="Disordered" evidence="1">
    <location>
        <begin position="31"/>
        <end position="50"/>
    </location>
</feature>
<dbReference type="EnsemblPlants" id="MELO3C001945.2.1">
    <property type="protein sequence ID" value="MELO3C001945.2.1"/>
    <property type="gene ID" value="MELO3C001945.2"/>
</dbReference>
<evidence type="ECO:0000256" key="1">
    <source>
        <dbReference type="SAM" id="MobiDB-lite"/>
    </source>
</evidence>
<evidence type="ECO:0000313" key="2">
    <source>
        <dbReference type="EnsemblPlants" id="MELO3C001945.2.1"/>
    </source>
</evidence>
<accession>A0A9I9CDA1</accession>
<sequence>MKKRKKKKKVEERSSEEEEFKRKETYERRVWDRNRSKGKNQKQTLDVGKQSQLFRGTEKLYRWKKKRIKKEK</sequence>